<dbReference type="RefSeq" id="WP_158522541.1">
    <property type="nucleotide sequence ID" value="NZ_CP018845.1"/>
</dbReference>
<proteinExistence type="predicted"/>
<reference evidence="2 3" key="1">
    <citation type="journal article" date="2020" name="Front. Plant Sci.">
        <title>Isolation of Rhizosphere Bacteria That Improve Quality and Water Stress Tolerance in Greenhouse Ornamentals.</title>
        <authorList>
            <person name="Nordstedt N.P."/>
            <person name="Jones M.L."/>
        </authorList>
    </citation>
    <scope>NUCLEOTIDE SEQUENCE [LARGE SCALE GENOMIC DNA]</scope>
    <source>
        <strain evidence="2 3">C6C2</strain>
    </source>
</reference>
<organism evidence="2 3">
    <name type="scientific">Herbaspirillum robiniae</name>
    <dbReference type="NCBI Taxonomy" id="2014887"/>
    <lineage>
        <taxon>Bacteria</taxon>
        <taxon>Pseudomonadati</taxon>
        <taxon>Pseudomonadota</taxon>
        <taxon>Betaproteobacteria</taxon>
        <taxon>Burkholderiales</taxon>
        <taxon>Oxalobacteraceae</taxon>
        <taxon>Herbaspirillum</taxon>
    </lineage>
</organism>
<accession>A0ABX2LSZ6</accession>
<name>A0ABX2LSZ6_9BURK</name>
<keyword evidence="3" id="KW-1185">Reference proteome</keyword>
<comment type="caution">
    <text evidence="2">The sequence shown here is derived from an EMBL/GenBank/DDBJ whole genome shotgun (WGS) entry which is preliminary data.</text>
</comment>
<dbReference type="EMBL" id="JABFMT010000003">
    <property type="protein sequence ID" value="NUU00908.1"/>
    <property type="molecule type" value="Genomic_DNA"/>
</dbReference>
<dbReference type="InterPro" id="IPR010546">
    <property type="entry name" value="DUF1120"/>
</dbReference>
<evidence type="ECO:0000313" key="3">
    <source>
        <dbReference type="Proteomes" id="UP000536746"/>
    </source>
</evidence>
<sequence>MPAPCLKTPLLLCAALLLPAGAQSASSVPMEVSATMTPAACTPMLSGGGVADYGLMNADILKTGQITALPPLSMVFSVNCDAAAKFSVIVIDNRTASVVPGIVAAGSGNGALGDDYNFGLGSAAGRNVGGYAIRFVSGSYTGDYQPATLMASPDGNSWNGAANSMASKRLQYAWGNGGNTTQAYKALSGSLSVLPYINKPENLTLSQEIVLDGSATLELHYL</sequence>
<evidence type="ECO:0000256" key="1">
    <source>
        <dbReference type="SAM" id="SignalP"/>
    </source>
</evidence>
<protein>
    <submittedName>
        <fullName evidence="2">DUF1120 domain-containing protein</fullName>
    </submittedName>
</protein>
<feature type="chain" id="PRO_5046168494" evidence="1">
    <location>
        <begin position="26"/>
        <end position="222"/>
    </location>
</feature>
<dbReference type="Proteomes" id="UP000536746">
    <property type="component" value="Unassembled WGS sequence"/>
</dbReference>
<dbReference type="Pfam" id="PF06551">
    <property type="entry name" value="DUF1120"/>
    <property type="match status" value="1"/>
</dbReference>
<feature type="signal peptide" evidence="1">
    <location>
        <begin position="1"/>
        <end position="25"/>
    </location>
</feature>
<evidence type="ECO:0000313" key="2">
    <source>
        <dbReference type="EMBL" id="NUU00908.1"/>
    </source>
</evidence>
<keyword evidence="1" id="KW-0732">Signal</keyword>
<gene>
    <name evidence="2" type="ORF">HNO84_04810</name>
</gene>